<evidence type="ECO:0000313" key="1">
    <source>
        <dbReference type="EMBL" id="MBS4103918.1"/>
    </source>
</evidence>
<name>A0ABS5NI34_TSUPA</name>
<dbReference type="InterPro" id="IPR025534">
    <property type="entry name" value="DUF4420"/>
</dbReference>
<protein>
    <submittedName>
        <fullName evidence="1">PD-(D/E)XK motif protein</fullName>
    </submittedName>
</protein>
<gene>
    <name evidence="1" type="ORF">KFZ73_22070</name>
</gene>
<dbReference type="Pfam" id="PF14390">
    <property type="entry name" value="DUF4420"/>
    <property type="match status" value="1"/>
</dbReference>
<organism evidence="1 2">
    <name type="scientific">Tsukamurella paurometabola</name>
    <name type="common">Corynebacterium paurometabolum</name>
    <dbReference type="NCBI Taxonomy" id="2061"/>
    <lineage>
        <taxon>Bacteria</taxon>
        <taxon>Bacillati</taxon>
        <taxon>Actinomycetota</taxon>
        <taxon>Actinomycetes</taxon>
        <taxon>Mycobacteriales</taxon>
        <taxon>Tsukamurellaceae</taxon>
        <taxon>Tsukamurella</taxon>
    </lineage>
</organism>
<dbReference type="Proteomes" id="UP000676853">
    <property type="component" value="Unassembled WGS sequence"/>
</dbReference>
<dbReference type="RefSeq" id="WP_212555092.1">
    <property type="nucleotide sequence ID" value="NZ_JAGXOE010000090.1"/>
</dbReference>
<reference evidence="1 2" key="1">
    <citation type="submission" date="2021-04" db="EMBL/GenBank/DDBJ databases">
        <title>Whole genome sequence analysis of a thiophenic sulfur metabolizing bacteria.</title>
        <authorList>
            <person name="Akhtar N."/>
            <person name="Akram J."/>
            <person name="Aslam A."/>
        </authorList>
    </citation>
    <scope>NUCLEOTIDE SEQUENCE [LARGE SCALE GENOMIC DNA]</scope>
    <source>
        <strain evidence="1 2">3OW</strain>
    </source>
</reference>
<sequence length="334" mass="36648">MARDIQEILNEHWSRHLDAPATDARLRTSELPVPTPAGPVIAATDGEGNRHILVPIPANQRSRRTLDGANLRVRESAIESESDYQRYLDVCAVNRRLDGLFNDLGADLLVAIESAPDRAVAATNDVLWRWKALFAPAPRALSDDQVVGLFGELFTLQTLLQSSPSATDTWRGPLGEPHDFVSAAGDIEVKATSDPDSNRTRIHGIDQLETIEGRPLFVHWVRVRPESDGESLVELALRISEAVDDRELFFERLAAAGLTLADQDRYSERFAVVDSVTMAVAESFPRITPGALGRVDVALPIYAVEYSIDLPVADALTTPQRDELMEKVAQGAAQ</sequence>
<keyword evidence="2" id="KW-1185">Reference proteome</keyword>
<accession>A0ABS5NI34</accession>
<dbReference type="EMBL" id="JAGXOE010000090">
    <property type="protein sequence ID" value="MBS4103918.1"/>
    <property type="molecule type" value="Genomic_DNA"/>
</dbReference>
<proteinExistence type="predicted"/>
<comment type="caution">
    <text evidence="1">The sequence shown here is derived from an EMBL/GenBank/DDBJ whole genome shotgun (WGS) entry which is preliminary data.</text>
</comment>
<evidence type="ECO:0000313" key="2">
    <source>
        <dbReference type="Proteomes" id="UP000676853"/>
    </source>
</evidence>